<comment type="caution">
    <text evidence="1">The sequence shown here is derived from an EMBL/GenBank/DDBJ whole genome shotgun (WGS) entry which is preliminary data.</text>
</comment>
<reference evidence="1 2" key="1">
    <citation type="submission" date="2020-08" db="EMBL/GenBank/DDBJ databases">
        <title>Genomic Encyclopedia of Type Strains, Phase IV (KMG-IV): sequencing the most valuable type-strain genomes for metagenomic binning, comparative biology and taxonomic classification.</title>
        <authorList>
            <person name="Goeker M."/>
        </authorList>
    </citation>
    <scope>NUCLEOTIDE SEQUENCE [LARGE SCALE GENOMIC DNA]</scope>
    <source>
        <strain evidence="1 2">DSM 103725</strain>
    </source>
</reference>
<sequence>MTMRCIQVEGRSAYIADTARLTGQLTLGDGVNVWPGGVIRGDVAPITIGRGTNIQDNATVHCDSGQPNVIGEYVTIGHNAVVHGRAVGDGSLIGMHATVLGETVIGQRCLIAAGALVPPGLEVPDDHVVMGVPGRVMRETNDKEKQYLGWLAKHYVELAKRYHQNPNDPTTKPYGE</sequence>
<organism evidence="1 2">
    <name type="scientific">Algisphaera agarilytica</name>
    <dbReference type="NCBI Taxonomy" id="1385975"/>
    <lineage>
        <taxon>Bacteria</taxon>
        <taxon>Pseudomonadati</taxon>
        <taxon>Planctomycetota</taxon>
        <taxon>Phycisphaerae</taxon>
        <taxon>Phycisphaerales</taxon>
        <taxon>Phycisphaeraceae</taxon>
        <taxon>Algisphaera</taxon>
    </lineage>
</organism>
<keyword evidence="2" id="KW-1185">Reference proteome</keyword>
<dbReference type="InterPro" id="IPR050484">
    <property type="entry name" value="Transf_Hexapept/Carb_Anhydrase"/>
</dbReference>
<dbReference type="AlphaFoldDB" id="A0A7X0H998"/>
<evidence type="ECO:0000313" key="1">
    <source>
        <dbReference type="EMBL" id="MBB6431637.1"/>
    </source>
</evidence>
<dbReference type="Proteomes" id="UP000541810">
    <property type="component" value="Unassembled WGS sequence"/>
</dbReference>
<evidence type="ECO:0000313" key="2">
    <source>
        <dbReference type="Proteomes" id="UP000541810"/>
    </source>
</evidence>
<accession>A0A7X0H998</accession>
<gene>
    <name evidence="1" type="ORF">HNQ40_003443</name>
</gene>
<dbReference type="PANTHER" id="PTHR13061:SF29">
    <property type="entry name" value="GAMMA CARBONIC ANHYDRASE-LIKE 1, MITOCHONDRIAL-RELATED"/>
    <property type="match status" value="1"/>
</dbReference>
<dbReference type="GO" id="GO:0016740">
    <property type="term" value="F:transferase activity"/>
    <property type="evidence" value="ECO:0007669"/>
    <property type="project" value="UniProtKB-KW"/>
</dbReference>
<dbReference type="CDD" id="cd04645">
    <property type="entry name" value="LbH_gamma_CA_like"/>
    <property type="match status" value="1"/>
</dbReference>
<dbReference type="InterPro" id="IPR001451">
    <property type="entry name" value="Hexapep"/>
</dbReference>
<proteinExistence type="predicted"/>
<name>A0A7X0H998_9BACT</name>
<dbReference type="RefSeq" id="WP_246402924.1">
    <property type="nucleotide sequence ID" value="NZ_JACHGY010000001.1"/>
</dbReference>
<dbReference type="InterPro" id="IPR047324">
    <property type="entry name" value="LbH_gamma_CA-like"/>
</dbReference>
<dbReference type="SUPFAM" id="SSF51161">
    <property type="entry name" value="Trimeric LpxA-like enzymes"/>
    <property type="match status" value="1"/>
</dbReference>
<dbReference type="Gene3D" id="2.160.10.10">
    <property type="entry name" value="Hexapeptide repeat proteins"/>
    <property type="match status" value="1"/>
</dbReference>
<dbReference type="PANTHER" id="PTHR13061">
    <property type="entry name" value="DYNACTIN SUBUNIT P25"/>
    <property type="match status" value="1"/>
</dbReference>
<dbReference type="Pfam" id="PF00132">
    <property type="entry name" value="Hexapep"/>
    <property type="match status" value="1"/>
</dbReference>
<keyword evidence="1" id="KW-0808">Transferase</keyword>
<dbReference type="EMBL" id="JACHGY010000001">
    <property type="protein sequence ID" value="MBB6431637.1"/>
    <property type="molecule type" value="Genomic_DNA"/>
</dbReference>
<protein>
    <submittedName>
        <fullName evidence="1">Carbonic anhydrase/acetyltransferase-like protein (Isoleucine patch superfamily)</fullName>
    </submittedName>
</protein>
<dbReference type="InterPro" id="IPR011004">
    <property type="entry name" value="Trimer_LpxA-like_sf"/>
</dbReference>